<sequence length="568" mass="64013">MSQLNCEAQDPKLHVRTHSHNLSVNSVSSIPEPTTPPTVSSSLKWNIWDSHKMHMGLILPHFNLNDQHTKLATDTSGQTDTDSVTSWQSAQNVGKIDKEYLASIAKVPLSLLSLDIPRLAKDQFGCRFLQKRIDPSIVSSAQTRKANFKIIFAQVLAIFYDLIIDPFGNYLVQRLIDYCSESDLDFILESLSKHVFLISVNQHGTRALQKIIEKMSTESQLSFLVEGLGPYIVNLIKDLNGNHVIQKILNRYPPERCQFIYDSIIANVLVIATHKHGCCVLQKCLNHVNADQLAAFAGAILHYETFVCLVNDQFGNYVLQYLISINSVEINYRLFHNLVRHGISDLCNLKFSSNVIEKLMKNCLINEPNQRAFSKLKFSIVQLILASDINTLINDPYGNYVTQTLIDVLINPKVNYYVELSSGSLELLTDLKALLGENDNPGSNAASLQAQIIRVWFGNCKIVSSFGKRIQLKIATIMNANSSPFAQRTTLVHNVQGSNSYNQVNHEFYNNNGHSRANNLQKRAFVPLDRFANSPLLELTAQNTYNYLSMRPPTSRTLSLMVEWLVKT</sequence>
<evidence type="ECO:0000259" key="3">
    <source>
        <dbReference type="PROSITE" id="PS50303"/>
    </source>
</evidence>
<evidence type="ECO:0000313" key="4">
    <source>
        <dbReference type="EMBL" id="RKP31056.1"/>
    </source>
</evidence>
<accession>A0A4P9ZDN2</accession>
<dbReference type="GO" id="GO:0010608">
    <property type="term" value="P:post-transcriptional regulation of gene expression"/>
    <property type="evidence" value="ECO:0007669"/>
    <property type="project" value="TreeGrafter"/>
</dbReference>
<feature type="repeat" description="Pumilio" evidence="2">
    <location>
        <begin position="263"/>
        <end position="298"/>
    </location>
</feature>
<organism evidence="4 5">
    <name type="scientific">Metschnikowia bicuspidata</name>
    <dbReference type="NCBI Taxonomy" id="27322"/>
    <lineage>
        <taxon>Eukaryota</taxon>
        <taxon>Fungi</taxon>
        <taxon>Dikarya</taxon>
        <taxon>Ascomycota</taxon>
        <taxon>Saccharomycotina</taxon>
        <taxon>Pichiomycetes</taxon>
        <taxon>Metschnikowiaceae</taxon>
        <taxon>Metschnikowia</taxon>
    </lineage>
</organism>
<dbReference type="GO" id="GO:0010629">
    <property type="term" value="P:negative regulation of gene expression"/>
    <property type="evidence" value="ECO:0007669"/>
    <property type="project" value="UniProtKB-ARBA"/>
</dbReference>
<dbReference type="AlphaFoldDB" id="A0A4P9ZDN2"/>
<feature type="repeat" description="Pumilio" evidence="2">
    <location>
        <begin position="190"/>
        <end position="226"/>
    </location>
</feature>
<dbReference type="EMBL" id="ML004447">
    <property type="protein sequence ID" value="RKP31056.1"/>
    <property type="molecule type" value="Genomic_DNA"/>
</dbReference>
<feature type="repeat" description="Pumilio" evidence="2">
    <location>
        <begin position="382"/>
        <end position="419"/>
    </location>
</feature>
<dbReference type="PROSITE" id="PS50303">
    <property type="entry name" value="PUM_HD"/>
    <property type="match status" value="1"/>
</dbReference>
<dbReference type="GO" id="GO:0003729">
    <property type="term" value="F:mRNA binding"/>
    <property type="evidence" value="ECO:0007669"/>
    <property type="project" value="UniProtKB-ARBA"/>
</dbReference>
<dbReference type="PANTHER" id="PTHR12537:SF80">
    <property type="entry name" value="SUPPRESSOR PROTEIN MPT5"/>
    <property type="match status" value="1"/>
</dbReference>
<evidence type="ECO:0000313" key="5">
    <source>
        <dbReference type="Proteomes" id="UP000268321"/>
    </source>
</evidence>
<dbReference type="InterPro" id="IPR033712">
    <property type="entry name" value="Pumilio_RNA-bd"/>
</dbReference>
<dbReference type="InterPro" id="IPR033133">
    <property type="entry name" value="PUM-HD"/>
</dbReference>
<gene>
    <name evidence="4" type="ORF">METBISCDRAFT_26884</name>
</gene>
<dbReference type="SMART" id="SM00025">
    <property type="entry name" value="Pumilio"/>
    <property type="match status" value="8"/>
</dbReference>
<dbReference type="OrthoDB" id="668540at2759"/>
<protein>
    <submittedName>
        <fullName evidence="4">ARM repeat-containing protein</fullName>
    </submittedName>
</protein>
<dbReference type="SUPFAM" id="SSF48371">
    <property type="entry name" value="ARM repeat"/>
    <property type="match status" value="1"/>
</dbReference>
<dbReference type="GO" id="GO:0005737">
    <property type="term" value="C:cytoplasm"/>
    <property type="evidence" value="ECO:0007669"/>
    <property type="project" value="TreeGrafter"/>
</dbReference>
<feature type="repeat" description="Pumilio" evidence="2">
    <location>
        <begin position="154"/>
        <end position="189"/>
    </location>
</feature>
<feature type="repeat" description="Pumilio" evidence="2">
    <location>
        <begin position="299"/>
        <end position="336"/>
    </location>
</feature>
<dbReference type="PROSITE" id="PS50302">
    <property type="entry name" value="PUM"/>
    <property type="match status" value="6"/>
</dbReference>
<dbReference type="Gene3D" id="1.25.10.10">
    <property type="entry name" value="Leucine-rich Repeat Variant"/>
    <property type="match status" value="1"/>
</dbReference>
<name>A0A4P9ZDN2_9ASCO</name>
<dbReference type="PANTHER" id="PTHR12537">
    <property type="entry name" value="RNA BINDING PROTEIN PUMILIO-RELATED"/>
    <property type="match status" value="1"/>
</dbReference>
<dbReference type="InterPro" id="IPR001313">
    <property type="entry name" value="Pumilio_RNA-bd_rpt"/>
</dbReference>
<dbReference type="InterPro" id="IPR011989">
    <property type="entry name" value="ARM-like"/>
</dbReference>
<keyword evidence="1" id="KW-0677">Repeat</keyword>
<proteinExistence type="predicted"/>
<reference evidence="5" key="1">
    <citation type="journal article" date="2018" name="Nat. Microbiol.">
        <title>Leveraging single-cell genomics to expand the fungal tree of life.</title>
        <authorList>
            <person name="Ahrendt S.R."/>
            <person name="Quandt C.A."/>
            <person name="Ciobanu D."/>
            <person name="Clum A."/>
            <person name="Salamov A."/>
            <person name="Andreopoulos B."/>
            <person name="Cheng J.F."/>
            <person name="Woyke T."/>
            <person name="Pelin A."/>
            <person name="Henrissat B."/>
            <person name="Reynolds N.K."/>
            <person name="Benny G.L."/>
            <person name="Smith M.E."/>
            <person name="James T.Y."/>
            <person name="Grigoriev I.V."/>
        </authorList>
    </citation>
    <scope>NUCLEOTIDE SEQUENCE [LARGE SCALE GENOMIC DNA]</scope>
    <source>
        <strain evidence="5">Baker2002</strain>
    </source>
</reference>
<dbReference type="InterPro" id="IPR016024">
    <property type="entry name" value="ARM-type_fold"/>
</dbReference>
<keyword evidence="5" id="KW-1185">Reference proteome</keyword>
<evidence type="ECO:0000256" key="1">
    <source>
        <dbReference type="ARBA" id="ARBA00022737"/>
    </source>
</evidence>
<evidence type="ECO:0000256" key="2">
    <source>
        <dbReference type="PROSITE-ProRule" id="PRU00317"/>
    </source>
</evidence>
<feature type="domain" description="PUM-HD" evidence="3">
    <location>
        <begin position="82"/>
        <end position="456"/>
    </location>
</feature>
<dbReference type="Proteomes" id="UP000268321">
    <property type="component" value="Unassembled WGS sequence"/>
</dbReference>
<dbReference type="CDD" id="cd07920">
    <property type="entry name" value="Pumilio"/>
    <property type="match status" value="1"/>
</dbReference>
<dbReference type="Pfam" id="PF00806">
    <property type="entry name" value="PUF"/>
    <property type="match status" value="7"/>
</dbReference>
<feature type="repeat" description="Pumilio" evidence="2">
    <location>
        <begin position="227"/>
        <end position="262"/>
    </location>
</feature>